<evidence type="ECO:0008006" key="4">
    <source>
        <dbReference type="Google" id="ProtNLM"/>
    </source>
</evidence>
<feature type="signal peptide" evidence="1">
    <location>
        <begin position="1"/>
        <end position="19"/>
    </location>
</feature>
<dbReference type="Gene3D" id="1.25.10.10">
    <property type="entry name" value="Leucine-rich Repeat Variant"/>
    <property type="match status" value="1"/>
</dbReference>
<organism evidence="2 3">
    <name type="scientific">Legionella dresdenensis</name>
    <dbReference type="NCBI Taxonomy" id="450200"/>
    <lineage>
        <taxon>Bacteria</taxon>
        <taxon>Pseudomonadati</taxon>
        <taxon>Pseudomonadota</taxon>
        <taxon>Gammaproteobacteria</taxon>
        <taxon>Legionellales</taxon>
        <taxon>Legionellaceae</taxon>
        <taxon>Legionella</taxon>
    </lineage>
</organism>
<keyword evidence="1" id="KW-0732">Signal</keyword>
<evidence type="ECO:0000313" key="2">
    <source>
        <dbReference type="EMBL" id="MFC3908684.1"/>
    </source>
</evidence>
<dbReference type="InterPro" id="IPR016024">
    <property type="entry name" value="ARM-type_fold"/>
</dbReference>
<evidence type="ECO:0000256" key="1">
    <source>
        <dbReference type="SAM" id="SignalP"/>
    </source>
</evidence>
<keyword evidence="3" id="KW-1185">Reference proteome</keyword>
<comment type="caution">
    <text evidence="2">The sequence shown here is derived from an EMBL/GenBank/DDBJ whole genome shotgun (WGS) entry which is preliminary data.</text>
</comment>
<name>A0ABV8CET6_9GAMM</name>
<dbReference type="RefSeq" id="WP_382342192.1">
    <property type="nucleotide sequence ID" value="NZ_JBHSAB010000010.1"/>
</dbReference>
<sequence length="355" mass="40615">MKKKIMIIMGALFTLNAQADNIVDFHGDKQQSSVIMSKYAKDVSTSTRALYELLRNNFNNSDKAFEKQIEPLLQKRFALVEAIKKEGNYSFVDFQTVFYPNDKNIYTTIEVIKANDSSRLKFVNAAVKQPEKKQPKRKKDLIDQRIEFDNYEMQLMQQGKIKPGKYECPVYHCVTGYAEPRFKPYLAKFNTGAVRQKKLILDTLNHDPVPERRAAAAFMVGHFTTPDAVFAALLPHVNDSDEGVRNNVMRVIGSTMDKAQKYDLDLTPFINMLNSPYGSDRNKALYVLLYATHYEPNKKIIARQAGAKLIDLLALKQPNNHDTAYQVLKEISGEHFSDQDITGWKKWMAKQINSA</sequence>
<accession>A0ABV8CET6</accession>
<feature type="chain" id="PRO_5045377111" description="HEAT repeat domain-containing protein" evidence="1">
    <location>
        <begin position="20"/>
        <end position="355"/>
    </location>
</feature>
<dbReference type="InterPro" id="IPR011989">
    <property type="entry name" value="ARM-like"/>
</dbReference>
<dbReference type="Proteomes" id="UP001595758">
    <property type="component" value="Unassembled WGS sequence"/>
</dbReference>
<dbReference type="EMBL" id="JBHSAB010000010">
    <property type="protein sequence ID" value="MFC3908684.1"/>
    <property type="molecule type" value="Genomic_DNA"/>
</dbReference>
<proteinExistence type="predicted"/>
<evidence type="ECO:0000313" key="3">
    <source>
        <dbReference type="Proteomes" id="UP001595758"/>
    </source>
</evidence>
<gene>
    <name evidence="2" type="ORF">ACFORL_06285</name>
</gene>
<reference evidence="3" key="1">
    <citation type="journal article" date="2019" name="Int. J. Syst. Evol. Microbiol.">
        <title>The Global Catalogue of Microorganisms (GCM) 10K type strain sequencing project: providing services to taxonomists for standard genome sequencing and annotation.</title>
        <authorList>
            <consortium name="The Broad Institute Genomics Platform"/>
            <consortium name="The Broad Institute Genome Sequencing Center for Infectious Disease"/>
            <person name="Wu L."/>
            <person name="Ma J."/>
        </authorList>
    </citation>
    <scope>NUCLEOTIDE SEQUENCE [LARGE SCALE GENOMIC DNA]</scope>
    <source>
        <strain evidence="3">CCUG 59858</strain>
    </source>
</reference>
<dbReference type="SUPFAM" id="SSF48371">
    <property type="entry name" value="ARM repeat"/>
    <property type="match status" value="1"/>
</dbReference>
<protein>
    <recommendedName>
        <fullName evidence="4">HEAT repeat domain-containing protein</fullName>
    </recommendedName>
</protein>